<dbReference type="Proteomes" id="UP000708208">
    <property type="component" value="Unassembled WGS sequence"/>
</dbReference>
<dbReference type="PROSITE" id="PS50191">
    <property type="entry name" value="CRAL_TRIO"/>
    <property type="match status" value="1"/>
</dbReference>
<feature type="domain" description="CRAL-TRIO" evidence="2">
    <location>
        <begin position="42"/>
        <end position="221"/>
    </location>
</feature>
<keyword evidence="1" id="KW-0732">Signal</keyword>
<keyword evidence="4" id="KW-1185">Reference proteome</keyword>
<feature type="chain" id="PRO_5035317522" description="CRAL-TRIO domain-containing protein" evidence="1">
    <location>
        <begin position="23"/>
        <end position="230"/>
    </location>
</feature>
<comment type="caution">
    <text evidence="3">The sequence shown here is derived from an EMBL/GenBank/DDBJ whole genome shotgun (WGS) entry which is preliminary data.</text>
</comment>
<reference evidence="3" key="1">
    <citation type="submission" date="2021-06" db="EMBL/GenBank/DDBJ databases">
        <authorList>
            <person name="Hodson N. C."/>
            <person name="Mongue J. A."/>
            <person name="Jaron S. K."/>
        </authorList>
    </citation>
    <scope>NUCLEOTIDE SEQUENCE</scope>
</reference>
<dbReference type="EMBL" id="CAJVCH010151959">
    <property type="protein sequence ID" value="CAG7727660.1"/>
    <property type="molecule type" value="Genomic_DNA"/>
</dbReference>
<proteinExistence type="predicted"/>
<dbReference type="AlphaFoldDB" id="A0A8J2KKN3"/>
<dbReference type="InterPro" id="IPR001251">
    <property type="entry name" value="CRAL-TRIO_dom"/>
</dbReference>
<name>A0A8J2KKN3_9HEXA</name>
<feature type="signal peptide" evidence="1">
    <location>
        <begin position="1"/>
        <end position="22"/>
    </location>
</feature>
<protein>
    <recommendedName>
        <fullName evidence="2">CRAL-TRIO domain-containing protein</fullName>
    </recommendedName>
</protein>
<evidence type="ECO:0000259" key="2">
    <source>
        <dbReference type="PROSITE" id="PS50191"/>
    </source>
</evidence>
<gene>
    <name evidence="3" type="ORF">AFUS01_LOCUS16491</name>
</gene>
<sequence>MIIVSQGIFIVFLSLLDGVVFGEETLTNQTSGINSALLDWKVPERIKSKFPYYLSGTDYEGKPVLVIQWGRWDTRYIAEKGGSDLEALEKGVDQFVERVNTGYFAVKLNSTETEDEDELVMILDFDGFRLRQFNSPANMKFLLSSFTKLERIYQKFAYGFVLNANPLVLQAINLSKPLAGNFLGRMEIHGTVSSKWKPSILKAIPQTQLHPAYGGLNSFRPVSIEGWLSP</sequence>
<dbReference type="Pfam" id="PF00650">
    <property type="entry name" value="CRAL_TRIO"/>
    <property type="match status" value="1"/>
</dbReference>
<accession>A0A8J2KKN3</accession>
<evidence type="ECO:0000313" key="4">
    <source>
        <dbReference type="Proteomes" id="UP000708208"/>
    </source>
</evidence>
<evidence type="ECO:0000313" key="3">
    <source>
        <dbReference type="EMBL" id="CAG7727660.1"/>
    </source>
</evidence>
<dbReference type="InterPro" id="IPR051064">
    <property type="entry name" value="SEC14/CRAL-TRIO_domain"/>
</dbReference>
<organism evidence="3 4">
    <name type="scientific">Allacma fusca</name>
    <dbReference type="NCBI Taxonomy" id="39272"/>
    <lineage>
        <taxon>Eukaryota</taxon>
        <taxon>Metazoa</taxon>
        <taxon>Ecdysozoa</taxon>
        <taxon>Arthropoda</taxon>
        <taxon>Hexapoda</taxon>
        <taxon>Collembola</taxon>
        <taxon>Symphypleona</taxon>
        <taxon>Sminthuridae</taxon>
        <taxon>Allacma</taxon>
    </lineage>
</organism>
<dbReference type="PANTHER" id="PTHR23324">
    <property type="entry name" value="SEC14 RELATED PROTEIN"/>
    <property type="match status" value="1"/>
</dbReference>
<dbReference type="CDD" id="cd00170">
    <property type="entry name" value="SEC14"/>
    <property type="match status" value="1"/>
</dbReference>
<dbReference type="PANTHER" id="PTHR23324:SF83">
    <property type="entry name" value="SEC14-LIKE PROTEIN 2"/>
    <property type="match status" value="1"/>
</dbReference>
<evidence type="ECO:0000256" key="1">
    <source>
        <dbReference type="SAM" id="SignalP"/>
    </source>
</evidence>
<dbReference type="GO" id="GO:0005737">
    <property type="term" value="C:cytoplasm"/>
    <property type="evidence" value="ECO:0007669"/>
    <property type="project" value="TreeGrafter"/>
</dbReference>